<dbReference type="AlphaFoldDB" id="A0A0E9WND9"/>
<name>A0A0E9WND9_ANGAN</name>
<dbReference type="EMBL" id="GBXM01016658">
    <property type="protein sequence ID" value="JAH91919.1"/>
    <property type="molecule type" value="Transcribed_RNA"/>
</dbReference>
<organism evidence="1">
    <name type="scientific">Anguilla anguilla</name>
    <name type="common">European freshwater eel</name>
    <name type="synonym">Muraena anguilla</name>
    <dbReference type="NCBI Taxonomy" id="7936"/>
    <lineage>
        <taxon>Eukaryota</taxon>
        <taxon>Metazoa</taxon>
        <taxon>Chordata</taxon>
        <taxon>Craniata</taxon>
        <taxon>Vertebrata</taxon>
        <taxon>Euteleostomi</taxon>
        <taxon>Actinopterygii</taxon>
        <taxon>Neopterygii</taxon>
        <taxon>Teleostei</taxon>
        <taxon>Anguilliformes</taxon>
        <taxon>Anguillidae</taxon>
        <taxon>Anguilla</taxon>
    </lineage>
</organism>
<proteinExistence type="predicted"/>
<reference evidence="1" key="1">
    <citation type="submission" date="2014-11" db="EMBL/GenBank/DDBJ databases">
        <authorList>
            <person name="Amaro Gonzalez C."/>
        </authorList>
    </citation>
    <scope>NUCLEOTIDE SEQUENCE</scope>
</reference>
<protein>
    <submittedName>
        <fullName evidence="1">Uncharacterized protein</fullName>
    </submittedName>
</protein>
<sequence>MFKTIRLQGIKMWKRGMKDRPEVDHNTHMRTVHILTKVMLGFASCSHYLELIIYITISHIPVFQIKHFPSMQHV</sequence>
<accession>A0A0E9WND9</accession>
<evidence type="ECO:0000313" key="1">
    <source>
        <dbReference type="EMBL" id="JAH91919.1"/>
    </source>
</evidence>
<reference evidence="1" key="2">
    <citation type="journal article" date="2015" name="Fish Shellfish Immunol.">
        <title>Early steps in the European eel (Anguilla anguilla)-Vibrio vulnificus interaction in the gills: Role of the RtxA13 toxin.</title>
        <authorList>
            <person name="Callol A."/>
            <person name="Pajuelo D."/>
            <person name="Ebbesson L."/>
            <person name="Teles M."/>
            <person name="MacKenzie S."/>
            <person name="Amaro C."/>
        </authorList>
    </citation>
    <scope>NUCLEOTIDE SEQUENCE</scope>
</reference>